<dbReference type="OrthoDB" id="9810538at2"/>
<protein>
    <recommendedName>
        <fullName evidence="8">DUF86 domain-containing protein</fullName>
    </recommendedName>
</protein>
<reference evidence="6 7" key="1">
    <citation type="submission" date="2013-12" db="EMBL/GenBank/DDBJ databases">
        <authorList>
            <person name="Stott M."/>
        </authorList>
    </citation>
    <scope>NUCLEOTIDE SEQUENCE [LARGE SCALE GENOMIC DNA]</scope>
    <source>
        <strain evidence="6 7">K22</strain>
    </source>
</reference>
<evidence type="ECO:0000256" key="1">
    <source>
        <dbReference type="ARBA" id="ARBA00022553"/>
    </source>
</evidence>
<dbReference type="GO" id="GO:0000166">
    <property type="term" value="F:nucleotide binding"/>
    <property type="evidence" value="ECO:0007669"/>
    <property type="project" value="UniProtKB-KW"/>
</dbReference>
<accession>A0A0B6X1K0</accession>
<dbReference type="Pfam" id="PF01934">
    <property type="entry name" value="HepT-like"/>
    <property type="match status" value="1"/>
</dbReference>
<keyword evidence="2" id="KW-1277">Toxin-antitoxin system</keyword>
<dbReference type="AlphaFoldDB" id="A0A0B6X1K0"/>
<dbReference type="GO" id="GO:0110001">
    <property type="term" value="C:toxin-antitoxin complex"/>
    <property type="evidence" value="ECO:0007669"/>
    <property type="project" value="InterPro"/>
</dbReference>
<evidence type="ECO:0000313" key="7">
    <source>
        <dbReference type="Proteomes" id="UP000031518"/>
    </source>
</evidence>
<dbReference type="Proteomes" id="UP000031518">
    <property type="component" value="Unassembled WGS sequence"/>
</dbReference>
<keyword evidence="1" id="KW-0597">Phosphoprotein</keyword>
<proteinExistence type="predicted"/>
<evidence type="ECO:0000256" key="5">
    <source>
        <dbReference type="ARBA" id="ARBA00022801"/>
    </source>
</evidence>
<dbReference type="InterPro" id="IPR051813">
    <property type="entry name" value="HepT_RNase_toxin"/>
</dbReference>
<organism evidence="6 7">
    <name type="scientific">Pyrinomonas methylaliphatogenes</name>
    <dbReference type="NCBI Taxonomy" id="454194"/>
    <lineage>
        <taxon>Bacteria</taxon>
        <taxon>Pseudomonadati</taxon>
        <taxon>Acidobacteriota</taxon>
        <taxon>Blastocatellia</taxon>
        <taxon>Blastocatellales</taxon>
        <taxon>Pyrinomonadaceae</taxon>
        <taxon>Pyrinomonas</taxon>
    </lineage>
</organism>
<evidence type="ECO:0008006" key="8">
    <source>
        <dbReference type="Google" id="ProtNLM"/>
    </source>
</evidence>
<sequence>MPKDDLIYIGHMLDMAREARNLVEGRERADYDQDKALRYALAHLLQIIGEAARHVSPEMRARHAHIPWRAITGMRHKIVHDYMFVDEDIVWKTVTEELAPLVADLERIILEESNEET</sequence>
<dbReference type="PANTHER" id="PTHR34139:SF1">
    <property type="entry name" value="RNASE MJ1380-RELATED"/>
    <property type="match status" value="1"/>
</dbReference>
<keyword evidence="4" id="KW-0547">Nucleotide-binding</keyword>
<gene>
    <name evidence="6" type="ORF">PYK22_03225</name>
</gene>
<evidence type="ECO:0000256" key="4">
    <source>
        <dbReference type="ARBA" id="ARBA00022741"/>
    </source>
</evidence>
<dbReference type="InterPro" id="IPR008201">
    <property type="entry name" value="HepT-like"/>
</dbReference>
<dbReference type="STRING" id="454194.PYK22_03225"/>
<dbReference type="PANTHER" id="PTHR34139">
    <property type="entry name" value="UPF0331 PROTEIN MJ0127"/>
    <property type="match status" value="1"/>
</dbReference>
<keyword evidence="3" id="KW-0540">Nuclease</keyword>
<evidence type="ECO:0000313" key="6">
    <source>
        <dbReference type="EMBL" id="CDM67176.1"/>
    </source>
</evidence>
<dbReference type="GO" id="GO:0004540">
    <property type="term" value="F:RNA nuclease activity"/>
    <property type="evidence" value="ECO:0007669"/>
    <property type="project" value="InterPro"/>
</dbReference>
<keyword evidence="5" id="KW-0378">Hydrolase</keyword>
<reference evidence="6 7" key="2">
    <citation type="submission" date="2015-01" db="EMBL/GenBank/DDBJ databases">
        <title>Complete genome sequence of Pyrinomonas methylaliphatogenes type strain K22T.</title>
        <authorList>
            <person name="Lee K.C.Y."/>
            <person name="Power J.F."/>
            <person name="Dunfield P.F."/>
            <person name="Morgan X.C."/>
            <person name="Huttenhower C."/>
            <person name="Stott M.B."/>
        </authorList>
    </citation>
    <scope>NUCLEOTIDE SEQUENCE [LARGE SCALE GENOMIC DNA]</scope>
    <source>
        <strain evidence="6 7">K22</strain>
    </source>
</reference>
<dbReference type="EMBL" id="CBXV010000010">
    <property type="protein sequence ID" value="CDM67176.1"/>
    <property type="molecule type" value="Genomic_DNA"/>
</dbReference>
<name>A0A0B6X1K0_9BACT</name>
<dbReference type="RefSeq" id="WP_041979481.1">
    <property type="nucleotide sequence ID" value="NZ_CBXV010000010.1"/>
</dbReference>
<evidence type="ECO:0000256" key="2">
    <source>
        <dbReference type="ARBA" id="ARBA00022649"/>
    </source>
</evidence>
<keyword evidence="7" id="KW-1185">Reference proteome</keyword>
<evidence type="ECO:0000256" key="3">
    <source>
        <dbReference type="ARBA" id="ARBA00022722"/>
    </source>
</evidence>
<dbReference type="GO" id="GO:0016787">
    <property type="term" value="F:hydrolase activity"/>
    <property type="evidence" value="ECO:0007669"/>
    <property type="project" value="UniProtKB-KW"/>
</dbReference>